<evidence type="ECO:0000256" key="8">
    <source>
        <dbReference type="ARBA" id="ARBA00023136"/>
    </source>
</evidence>
<dbReference type="FunFam" id="2.60.490.10:FF:000001">
    <property type="entry name" value="P2X purinoceptor"/>
    <property type="match status" value="1"/>
</dbReference>
<comment type="similarity">
    <text evidence="2 14">Belongs to the P2X receptor family.</text>
</comment>
<evidence type="ECO:0000256" key="12">
    <source>
        <dbReference type="ARBA" id="ARBA00023303"/>
    </source>
</evidence>
<keyword evidence="10" id="KW-0325">Glycoprotein</keyword>
<evidence type="ECO:0000256" key="15">
    <source>
        <dbReference type="SAM" id="Coils"/>
    </source>
</evidence>
<evidence type="ECO:0000256" key="1">
    <source>
        <dbReference type="ARBA" id="ARBA00004651"/>
    </source>
</evidence>
<evidence type="ECO:0000256" key="16">
    <source>
        <dbReference type="SAM" id="SignalP"/>
    </source>
</evidence>
<evidence type="ECO:0000256" key="13">
    <source>
        <dbReference type="ARBA" id="ARBA00036634"/>
    </source>
</evidence>
<evidence type="ECO:0000256" key="4">
    <source>
        <dbReference type="ARBA" id="ARBA00022475"/>
    </source>
</evidence>
<evidence type="ECO:0000256" key="9">
    <source>
        <dbReference type="ARBA" id="ARBA00023157"/>
    </source>
</evidence>
<feature type="coiled-coil region" evidence="15">
    <location>
        <begin position="344"/>
        <end position="397"/>
    </location>
</feature>
<evidence type="ECO:0000256" key="3">
    <source>
        <dbReference type="ARBA" id="ARBA00022448"/>
    </source>
</evidence>
<feature type="signal peptide" evidence="16">
    <location>
        <begin position="1"/>
        <end position="19"/>
    </location>
</feature>
<keyword evidence="9" id="KW-1015">Disulfide bond</keyword>
<evidence type="ECO:0000256" key="5">
    <source>
        <dbReference type="ARBA" id="ARBA00022692"/>
    </source>
</evidence>
<dbReference type="GO" id="GO:0001614">
    <property type="term" value="F:purinergic nucleotide receptor activity"/>
    <property type="evidence" value="ECO:0007669"/>
    <property type="project" value="InterPro"/>
</dbReference>
<evidence type="ECO:0000313" key="17">
    <source>
        <dbReference type="EMBL" id="KAK2892509.1"/>
    </source>
</evidence>
<comment type="caution">
    <text evidence="17">The sequence shown here is derived from an EMBL/GenBank/DDBJ whole genome shotgun (WGS) entry which is preliminary data.</text>
</comment>
<comment type="function">
    <text evidence="14">Receptor for ATP that acts as a ligand-gated ion channel.</text>
</comment>
<dbReference type="InterPro" id="IPR027309">
    <property type="entry name" value="P2X_extracellular_dom_sf"/>
</dbReference>
<evidence type="ECO:0000313" key="18">
    <source>
        <dbReference type="Proteomes" id="UP001187343"/>
    </source>
</evidence>
<keyword evidence="18" id="KW-1185">Reference proteome</keyword>
<accession>A0AA88PMF6</accession>
<dbReference type="GO" id="GO:0005886">
    <property type="term" value="C:plasma membrane"/>
    <property type="evidence" value="ECO:0007669"/>
    <property type="project" value="UniProtKB-SubCell"/>
</dbReference>
<dbReference type="EMBL" id="JAUYZG010000012">
    <property type="protein sequence ID" value="KAK2892509.1"/>
    <property type="molecule type" value="Genomic_DNA"/>
</dbReference>
<keyword evidence="14" id="KW-0675">Receptor</keyword>
<gene>
    <name evidence="17" type="ORF">Q8A67_012497</name>
</gene>
<dbReference type="GO" id="GO:0070588">
    <property type="term" value="P:calcium ion transmembrane transport"/>
    <property type="evidence" value="ECO:0007669"/>
    <property type="project" value="TreeGrafter"/>
</dbReference>
<evidence type="ECO:0000256" key="2">
    <source>
        <dbReference type="ARBA" id="ARBA00009848"/>
    </source>
</evidence>
<keyword evidence="15" id="KW-0175">Coiled coil</keyword>
<dbReference type="NCBIfam" id="TIGR00863">
    <property type="entry name" value="P2X"/>
    <property type="match status" value="1"/>
</dbReference>
<keyword evidence="3 14" id="KW-0813">Transport</keyword>
<name>A0AA88PMF6_9TELE</name>
<dbReference type="GO" id="GO:0004931">
    <property type="term" value="F:extracellularly ATP-gated monoatomic cation channel activity"/>
    <property type="evidence" value="ECO:0007669"/>
    <property type="project" value="InterPro"/>
</dbReference>
<dbReference type="AlphaFoldDB" id="A0AA88PMF6"/>
<dbReference type="Gene3D" id="2.60.490.10">
    <property type="entry name" value="atp-gated p2x4 ion channel domain"/>
    <property type="match status" value="1"/>
</dbReference>
<keyword evidence="12 14" id="KW-0407">Ion channel</keyword>
<sequence length="405" mass="46332">MYRSCQLTLLLYIICYVFLRQGHQDSDIVLSSVRTKVKGIALTNITGFGEQIWDVADYIIPPQEDGSFFLMTNMIITPNQTQSKCAEYPTVTSICTSDMNCTKGFKDVRGSGVQTGRCVHYADSVKTCEVFGWCPVEKKVKPPNPALLADAENFTIFIKNNIRFAKFNFNKRNIPPNMTSSYLANCVFNRNMTPTCPIFRIRDIFEETQEDFQTMAVYGGVMAVEIQWDCDLDWGSCAPQYSFRRLDKKDQESSEPPVNNLRFAKYYKNSDSKDIRTLIKAYGIRFDVLVYGEQQLDGGDEISQQLSSEDRRQNPPQTDTVRVETSTDSQQNCQLCFPDIHAALRELTAIVAEQKANIRALETRLKEQQTFILEELNKKNQENLNLTLSQVEQLRKENKGETMCE</sequence>
<proteinExistence type="inferred from homology"/>
<keyword evidence="4" id="KW-1003">Cell membrane</keyword>
<protein>
    <recommendedName>
        <fullName evidence="14">P2X purinoceptor</fullName>
    </recommendedName>
</protein>
<dbReference type="InterPro" id="IPR059116">
    <property type="entry name" value="P2X_receptor"/>
</dbReference>
<reference evidence="17" key="1">
    <citation type="submission" date="2023-08" db="EMBL/GenBank/DDBJ databases">
        <title>Chromosome-level Genome Assembly of mud carp (Cirrhinus molitorella).</title>
        <authorList>
            <person name="Liu H."/>
        </authorList>
    </citation>
    <scope>NUCLEOTIDE SEQUENCE</scope>
    <source>
        <strain evidence="17">Prfri</strain>
        <tissue evidence="17">Muscle</tissue>
    </source>
</reference>
<dbReference type="Pfam" id="PF00864">
    <property type="entry name" value="P2X_receptor"/>
    <property type="match status" value="1"/>
</dbReference>
<dbReference type="PANTHER" id="PTHR10125:SF18">
    <property type="entry name" value="P2X PURINOCEPTOR 4"/>
    <property type="match status" value="1"/>
</dbReference>
<dbReference type="PRINTS" id="PR01307">
    <property type="entry name" value="P2XRECEPTOR"/>
</dbReference>
<keyword evidence="6" id="KW-1133">Transmembrane helix</keyword>
<evidence type="ECO:0000256" key="11">
    <source>
        <dbReference type="ARBA" id="ARBA00023286"/>
    </source>
</evidence>
<feature type="chain" id="PRO_5041680367" description="P2X purinoceptor" evidence="16">
    <location>
        <begin position="20"/>
        <end position="405"/>
    </location>
</feature>
<keyword evidence="5" id="KW-0812">Transmembrane</keyword>
<keyword evidence="16" id="KW-0732">Signal</keyword>
<dbReference type="GO" id="GO:0098794">
    <property type="term" value="C:postsynapse"/>
    <property type="evidence" value="ECO:0007669"/>
    <property type="project" value="GOC"/>
</dbReference>
<keyword evidence="7 14" id="KW-0406">Ion transport</keyword>
<dbReference type="PANTHER" id="PTHR10125">
    <property type="entry name" value="P2X PURINOCEPTOR"/>
    <property type="match status" value="1"/>
</dbReference>
<keyword evidence="11" id="KW-1071">Ligand-gated ion channel</keyword>
<dbReference type="Proteomes" id="UP001187343">
    <property type="component" value="Unassembled WGS sequence"/>
</dbReference>
<comment type="subcellular location">
    <subcellularLocation>
        <location evidence="1">Cell membrane</location>
        <topology evidence="1">Multi-pass membrane protein</topology>
    </subcellularLocation>
    <subcellularLocation>
        <location evidence="14">Membrane</location>
        <topology evidence="14">Multi-pass membrane protein</topology>
    </subcellularLocation>
</comment>
<dbReference type="InterPro" id="IPR001429">
    <property type="entry name" value="P2X_purnocptor"/>
</dbReference>
<evidence type="ECO:0000256" key="10">
    <source>
        <dbReference type="ARBA" id="ARBA00023180"/>
    </source>
</evidence>
<comment type="catalytic activity">
    <reaction evidence="13">
        <text>Ca(2+)(in) = Ca(2+)(out)</text>
        <dbReference type="Rhea" id="RHEA:29671"/>
        <dbReference type="ChEBI" id="CHEBI:29108"/>
    </reaction>
</comment>
<keyword evidence="8" id="KW-0472">Membrane</keyword>
<dbReference type="GO" id="GO:0033198">
    <property type="term" value="P:response to ATP"/>
    <property type="evidence" value="ECO:0007669"/>
    <property type="project" value="InterPro"/>
</dbReference>
<evidence type="ECO:0000256" key="7">
    <source>
        <dbReference type="ARBA" id="ARBA00023065"/>
    </source>
</evidence>
<organism evidence="17 18">
    <name type="scientific">Cirrhinus molitorella</name>
    <name type="common">mud carp</name>
    <dbReference type="NCBI Taxonomy" id="172907"/>
    <lineage>
        <taxon>Eukaryota</taxon>
        <taxon>Metazoa</taxon>
        <taxon>Chordata</taxon>
        <taxon>Craniata</taxon>
        <taxon>Vertebrata</taxon>
        <taxon>Euteleostomi</taxon>
        <taxon>Actinopterygii</taxon>
        <taxon>Neopterygii</taxon>
        <taxon>Teleostei</taxon>
        <taxon>Ostariophysi</taxon>
        <taxon>Cypriniformes</taxon>
        <taxon>Cyprinidae</taxon>
        <taxon>Labeoninae</taxon>
        <taxon>Labeonini</taxon>
        <taxon>Cirrhinus</taxon>
    </lineage>
</organism>
<evidence type="ECO:0000256" key="14">
    <source>
        <dbReference type="RuleBase" id="RU000681"/>
    </source>
</evidence>
<evidence type="ECO:0000256" key="6">
    <source>
        <dbReference type="ARBA" id="ARBA00022989"/>
    </source>
</evidence>